<gene>
    <name evidence="1" type="ORF">LCGC14_1696900</name>
</gene>
<dbReference type="EMBL" id="LAZR01014926">
    <property type="protein sequence ID" value="KKM15357.1"/>
    <property type="molecule type" value="Genomic_DNA"/>
</dbReference>
<sequence length="826" mass="90161">SRGRVDSIMARLSPIQESFAAGEIDTRIRSRVSSKIYQSGLKRARNWHPLVQGPIRLREGSKYMEAVDTRNWTSGNPGVQGLKVFTFRRGLDEDVIVEVGIDQIIIRNSFNGSQITGGVSDQLIPDNQYANIYGDWQWDVKGNPFGTEPMNILVSPPIERNAIFFGPYLTGTPEANFSVNSNIEDIPQGFEGGEMHSSSSGIPIPAGSETLLVTLDFQWKAWFVHAGDLALLGGFPLADVKINVRVGTAPGLSDLIDSDITMDVNTTWKITTFNFIPGVSNNTIYLGFGLKWVGPGAIPDLQFPFVDLASLFMYYGVHTMFVPLAGGSGTAVEFASPYSSAQLECLQVDMDPGEQVMTFTHPEVETHRLRLDAGEWTFEALSAITLPTLFVGPTPNNWGAGNHPAACTYHEGRLLLGGSPTDPATIWGSKSGDYQEFDNVAPAAKDDALLFPLTSKGKIQSLTSRKDLVINTDISEVIGTSEQGVIAFDDFSFPKQTDWGSNCIQPIAVGREMIFTSVSKRIVRTFSDEGGTNFGWDGNELSLLARNIFKSPIREMRFIDEPAYQVAFLLGDGTMGMATFFYKEEVLGWWRFTTASNGSLAEPINRVVSMTVIDTSQGAKLWLVVNRVGFSGTDIIGHELLSFDSGNKVCLDTYSIRSIDPITGFCSDIAQLNGQTVDVIVERQGQLNPDILSYTVHPQVAVAGGVSAALDEWARGEVAYLGHFFDNDIQLLSLEGVSQRGTAQVTKRRWNKVFLRLNNSIIPLVEGIPAKDRTPATPMGEGEPFITGDTEIVDLGSGEGDLKITQDKPIITEITGIFGKVVATEV</sequence>
<comment type="caution">
    <text evidence="1">The sequence shown here is derived from an EMBL/GenBank/DDBJ whole genome shotgun (WGS) entry which is preliminary data.</text>
</comment>
<proteinExistence type="predicted"/>
<feature type="non-terminal residue" evidence="1">
    <location>
        <position position="1"/>
    </location>
</feature>
<protein>
    <submittedName>
        <fullName evidence="1">Uncharacterized protein</fullName>
    </submittedName>
</protein>
<evidence type="ECO:0000313" key="1">
    <source>
        <dbReference type="EMBL" id="KKM15357.1"/>
    </source>
</evidence>
<name>A0A0F9HJL6_9ZZZZ</name>
<dbReference type="AlphaFoldDB" id="A0A0F9HJL6"/>
<accession>A0A0F9HJL6</accession>
<organism evidence="1">
    <name type="scientific">marine sediment metagenome</name>
    <dbReference type="NCBI Taxonomy" id="412755"/>
    <lineage>
        <taxon>unclassified sequences</taxon>
        <taxon>metagenomes</taxon>
        <taxon>ecological metagenomes</taxon>
    </lineage>
</organism>
<reference evidence="1" key="1">
    <citation type="journal article" date="2015" name="Nature">
        <title>Complex archaea that bridge the gap between prokaryotes and eukaryotes.</title>
        <authorList>
            <person name="Spang A."/>
            <person name="Saw J.H."/>
            <person name="Jorgensen S.L."/>
            <person name="Zaremba-Niedzwiedzka K."/>
            <person name="Martijn J."/>
            <person name="Lind A.E."/>
            <person name="van Eijk R."/>
            <person name="Schleper C."/>
            <person name="Guy L."/>
            <person name="Ettema T.J."/>
        </authorList>
    </citation>
    <scope>NUCLEOTIDE SEQUENCE</scope>
</reference>